<dbReference type="SUPFAM" id="SSF55874">
    <property type="entry name" value="ATPase domain of HSP90 chaperone/DNA topoisomerase II/histidine kinase"/>
    <property type="match status" value="1"/>
</dbReference>
<sequence>MAAVAGRVLLDIAVRSHPRAVRHAVETLSIRLAAEGLPDAAISAVELVLAEAMNNIVEHAYPRGGRQAIRLRCLAGSDALELRLTDTGRPFPAGRIPLGLAPGLDVATCDLPEGGFGWFLIHSLTSGLRYSRAGGENRLDMTFDVALPAKADADRTPRPSRKSAAIVPQSRCNRIADREA</sequence>
<dbReference type="GO" id="GO:0005524">
    <property type="term" value="F:ATP binding"/>
    <property type="evidence" value="ECO:0007669"/>
    <property type="project" value="UniProtKB-KW"/>
</dbReference>
<evidence type="ECO:0000259" key="2">
    <source>
        <dbReference type="Pfam" id="PF13581"/>
    </source>
</evidence>
<proteinExistence type="predicted"/>
<dbReference type="Proteomes" id="UP001597474">
    <property type="component" value="Unassembled WGS sequence"/>
</dbReference>
<dbReference type="InterPro" id="IPR036890">
    <property type="entry name" value="HATPase_C_sf"/>
</dbReference>
<dbReference type="InterPro" id="IPR050267">
    <property type="entry name" value="Anti-sigma-factor_SerPK"/>
</dbReference>
<dbReference type="CDD" id="cd16936">
    <property type="entry name" value="HATPase_RsbW-like"/>
    <property type="match status" value="1"/>
</dbReference>
<protein>
    <submittedName>
        <fullName evidence="3">ATP-binding protein</fullName>
    </submittedName>
</protein>
<accession>A0ABW5U3G4</accession>
<dbReference type="PANTHER" id="PTHR35526">
    <property type="entry name" value="ANTI-SIGMA-F FACTOR RSBW-RELATED"/>
    <property type="match status" value="1"/>
</dbReference>
<dbReference type="Pfam" id="PF13581">
    <property type="entry name" value="HATPase_c_2"/>
    <property type="match status" value="1"/>
</dbReference>
<dbReference type="EMBL" id="JBHUMP010000006">
    <property type="protein sequence ID" value="MFD2739706.1"/>
    <property type="molecule type" value="Genomic_DNA"/>
</dbReference>
<feature type="domain" description="Histidine kinase/HSP90-like ATPase" evidence="2">
    <location>
        <begin position="16"/>
        <end position="143"/>
    </location>
</feature>
<dbReference type="InterPro" id="IPR003594">
    <property type="entry name" value="HATPase_dom"/>
</dbReference>
<keyword evidence="3" id="KW-0547">Nucleotide-binding</keyword>
<reference evidence="4" key="1">
    <citation type="journal article" date="2019" name="Int. J. Syst. Evol. Microbiol.">
        <title>The Global Catalogue of Microorganisms (GCM) 10K type strain sequencing project: providing services to taxonomists for standard genome sequencing and annotation.</title>
        <authorList>
            <consortium name="The Broad Institute Genomics Platform"/>
            <consortium name="The Broad Institute Genome Sequencing Center for Infectious Disease"/>
            <person name="Wu L."/>
            <person name="Ma J."/>
        </authorList>
    </citation>
    <scope>NUCLEOTIDE SEQUENCE [LARGE SCALE GENOMIC DNA]</scope>
    <source>
        <strain evidence="4">TISTR 2562</strain>
    </source>
</reference>
<dbReference type="Gene3D" id="3.30.565.10">
    <property type="entry name" value="Histidine kinase-like ATPase, C-terminal domain"/>
    <property type="match status" value="1"/>
</dbReference>
<evidence type="ECO:0000256" key="1">
    <source>
        <dbReference type="ARBA" id="ARBA00022527"/>
    </source>
</evidence>
<evidence type="ECO:0000313" key="3">
    <source>
        <dbReference type="EMBL" id="MFD2739706.1"/>
    </source>
</evidence>
<keyword evidence="3" id="KW-0067">ATP-binding</keyword>
<name>A0ABW5U3G4_9RHOB</name>
<keyword evidence="1" id="KW-0723">Serine/threonine-protein kinase</keyword>
<keyword evidence="4" id="KW-1185">Reference proteome</keyword>
<gene>
    <name evidence="3" type="ORF">ACFSUD_09005</name>
</gene>
<organism evidence="3 4">
    <name type="scientific">Sulfitobacter aestuarii</name>
    <dbReference type="NCBI Taxonomy" id="2161676"/>
    <lineage>
        <taxon>Bacteria</taxon>
        <taxon>Pseudomonadati</taxon>
        <taxon>Pseudomonadota</taxon>
        <taxon>Alphaproteobacteria</taxon>
        <taxon>Rhodobacterales</taxon>
        <taxon>Roseobacteraceae</taxon>
        <taxon>Sulfitobacter</taxon>
    </lineage>
</organism>
<evidence type="ECO:0000313" key="4">
    <source>
        <dbReference type="Proteomes" id="UP001597474"/>
    </source>
</evidence>
<keyword evidence="1" id="KW-0418">Kinase</keyword>
<dbReference type="RefSeq" id="WP_386373573.1">
    <property type="nucleotide sequence ID" value="NZ_JBHUMP010000006.1"/>
</dbReference>
<keyword evidence="1" id="KW-0808">Transferase</keyword>
<comment type="caution">
    <text evidence="3">The sequence shown here is derived from an EMBL/GenBank/DDBJ whole genome shotgun (WGS) entry which is preliminary data.</text>
</comment>